<feature type="region of interest" description="Disordered" evidence="5">
    <location>
        <begin position="392"/>
        <end position="456"/>
    </location>
</feature>
<evidence type="ECO:0000256" key="2">
    <source>
        <dbReference type="ARBA" id="ARBA00022692"/>
    </source>
</evidence>
<name>A0A0N7LB61_9BASI</name>
<protein>
    <submittedName>
        <fullName evidence="8">Peroxin/Dysferlin domain</fullName>
    </submittedName>
</protein>
<evidence type="ECO:0000313" key="9">
    <source>
        <dbReference type="Proteomes" id="UP000054845"/>
    </source>
</evidence>
<sequence length="471" mass="52960">MSAASVSGDSSTSPRPKTEGRRSSFLAKLRSIDLSNPGQAMQGYAMDAVLTGALGAITTAPPRLPVAKNKEPLALSTVAINMRAFTQKSGPIFYFQDAVEATLVWDDWAWTTMWMAIWAVVEGAVRDPVVPNPPHEGEIRYYENLRDIQNMMKMVTDIYDLVAPSVGFLNWSSYPRSLLLLQISLVLTAVLFVIGPFVPLRPILLVVGELAFLANHPWVKPAVQGLSRAIDEERKQNPKGLTNRQLKKMEKRNREMMRRLQIWYDEDRLDDEVWERGWRDVEMFENERYISPTAVRSGQTPGWSVHNLQYGERKAFTKAKDGWSASELEVSNFGTEISRQVAMSLEEGWEWVKGDEWRIDWIGEWSDAGVDEEGYVYTNNSWLKPSPYPYGHAGQSISPPQSRSRHASRAASIAGSALSDAGSDSDDSVLSFESDETEKVKKEGKSASASRMAVTRRRRWLKRAVRVQPAA</sequence>
<dbReference type="Pfam" id="PF06398">
    <property type="entry name" value="Pex24p"/>
    <property type="match status" value="1"/>
</dbReference>
<dbReference type="GO" id="GO:0005778">
    <property type="term" value="C:peroxisomal membrane"/>
    <property type="evidence" value="ECO:0007669"/>
    <property type="project" value="TreeGrafter"/>
</dbReference>
<feature type="region of interest" description="Disordered" evidence="5">
    <location>
        <begin position="1"/>
        <end position="23"/>
    </location>
</feature>
<feature type="transmembrane region" description="Helical" evidence="6">
    <location>
        <begin position="178"/>
        <end position="198"/>
    </location>
</feature>
<evidence type="ECO:0000256" key="5">
    <source>
        <dbReference type="SAM" id="MobiDB-lite"/>
    </source>
</evidence>
<evidence type="ECO:0000256" key="1">
    <source>
        <dbReference type="ARBA" id="ARBA00004141"/>
    </source>
</evidence>
<feature type="domain" description="TECPR1-like DysF" evidence="7">
    <location>
        <begin position="143"/>
        <end position="435"/>
    </location>
</feature>
<feature type="compositionally biased region" description="Low complexity" evidence="5">
    <location>
        <begin position="1"/>
        <end position="13"/>
    </location>
</feature>
<evidence type="ECO:0000256" key="4">
    <source>
        <dbReference type="ARBA" id="ARBA00023136"/>
    </source>
</evidence>
<evidence type="ECO:0000313" key="8">
    <source>
        <dbReference type="EMBL" id="CEH18490.1"/>
    </source>
</evidence>
<dbReference type="AlphaFoldDB" id="A0A0N7LB61"/>
<reference evidence="8 9" key="1">
    <citation type="submission" date="2014-09" db="EMBL/GenBank/DDBJ databases">
        <authorList>
            <person name="Magalhaes I.L.F."/>
            <person name="Oliveira U."/>
            <person name="Santos F.R."/>
            <person name="Vidigal T.H.D.A."/>
            <person name="Brescovit A.D."/>
            <person name="Santos A.J."/>
        </authorList>
    </citation>
    <scope>NUCLEOTIDE SEQUENCE [LARGE SCALE GENOMIC DNA]</scope>
</reference>
<keyword evidence="2 6" id="KW-0812">Transmembrane</keyword>
<dbReference type="STRING" id="401625.A0A0N7LB61"/>
<keyword evidence="9" id="KW-1185">Reference proteome</keyword>
<dbReference type="InterPro" id="IPR010482">
    <property type="entry name" value="TECPR1-like_DysF"/>
</dbReference>
<dbReference type="InterPro" id="IPR052816">
    <property type="entry name" value="Peroxisomal_Membrane_PEX28-32"/>
</dbReference>
<dbReference type="PANTHER" id="PTHR28304:SF2">
    <property type="entry name" value="PEROXISOMAL MEMBRANE PROTEIN PEX29"/>
    <property type="match status" value="1"/>
</dbReference>
<dbReference type="GO" id="GO:0007031">
    <property type="term" value="P:peroxisome organization"/>
    <property type="evidence" value="ECO:0007669"/>
    <property type="project" value="UniProtKB-ARBA"/>
</dbReference>
<feature type="compositionally biased region" description="Low complexity" evidence="5">
    <location>
        <begin position="409"/>
        <end position="422"/>
    </location>
</feature>
<comment type="subcellular location">
    <subcellularLocation>
        <location evidence="1">Membrane</location>
        <topology evidence="1">Multi-pass membrane protein</topology>
    </subcellularLocation>
</comment>
<evidence type="ECO:0000256" key="6">
    <source>
        <dbReference type="SAM" id="Phobius"/>
    </source>
</evidence>
<evidence type="ECO:0000259" key="7">
    <source>
        <dbReference type="Pfam" id="PF06398"/>
    </source>
</evidence>
<organism evidence="8 9">
    <name type="scientific">Ceraceosorus bombacis</name>
    <dbReference type="NCBI Taxonomy" id="401625"/>
    <lineage>
        <taxon>Eukaryota</taxon>
        <taxon>Fungi</taxon>
        <taxon>Dikarya</taxon>
        <taxon>Basidiomycota</taxon>
        <taxon>Ustilaginomycotina</taxon>
        <taxon>Exobasidiomycetes</taxon>
        <taxon>Ceraceosorales</taxon>
        <taxon>Ceraceosoraceae</taxon>
        <taxon>Ceraceosorus</taxon>
    </lineage>
</organism>
<dbReference type="PANTHER" id="PTHR28304">
    <property type="entry name" value="PEROXISOMAL MEMBRANE PROTEIN PEX29"/>
    <property type="match status" value="1"/>
</dbReference>
<dbReference type="Proteomes" id="UP000054845">
    <property type="component" value="Unassembled WGS sequence"/>
</dbReference>
<keyword evidence="4 6" id="KW-0472">Membrane</keyword>
<keyword evidence="3 6" id="KW-1133">Transmembrane helix</keyword>
<accession>A0A0N7LB61</accession>
<dbReference type="EMBL" id="CCYA01000275">
    <property type="protein sequence ID" value="CEH18490.1"/>
    <property type="molecule type" value="Genomic_DNA"/>
</dbReference>
<evidence type="ECO:0000256" key="3">
    <source>
        <dbReference type="ARBA" id="ARBA00022989"/>
    </source>
</evidence>
<proteinExistence type="predicted"/>
<dbReference type="OrthoDB" id="74314at2759"/>